<dbReference type="OrthoDB" id="4412202at2"/>
<accession>A0A240AHF6</accession>
<reference evidence="2 3" key="1">
    <citation type="submission" date="2017-06" db="EMBL/GenBank/DDBJ databases">
        <authorList>
            <consortium name="Pathogen Informatics"/>
        </authorList>
    </citation>
    <scope>NUCLEOTIDE SEQUENCE [LARGE SCALE GENOMIC DNA]</scope>
    <source>
        <strain evidence="2 3">NCTC13015</strain>
    </source>
</reference>
<feature type="chain" id="PRO_5038619346" evidence="1">
    <location>
        <begin position="22"/>
        <end position="139"/>
    </location>
</feature>
<keyword evidence="1" id="KW-0732">Signal</keyword>
<proteinExistence type="predicted"/>
<evidence type="ECO:0000256" key="1">
    <source>
        <dbReference type="SAM" id="SignalP"/>
    </source>
</evidence>
<evidence type="ECO:0000313" key="3">
    <source>
        <dbReference type="Proteomes" id="UP000215374"/>
    </source>
</evidence>
<sequence length="139" mass="14721">MKPVRALALALALPLAACSDAPTWQVVAVHTDPAEPGALLADAAGLANFHISETELDGNTACADLQASIRTEDDTFTIEEVEVGDAGNCEGGARHVHEQLTSILVPGAQFRTEQLTDTELLWTSTEDTVEPPSVRLMSL</sequence>
<dbReference type="Proteomes" id="UP000215374">
    <property type="component" value="Chromosome 1"/>
</dbReference>
<protein>
    <submittedName>
        <fullName evidence="2">Putative secreted protein</fullName>
    </submittedName>
</protein>
<dbReference type="RefSeq" id="WP_051904940.1">
    <property type="nucleotide sequence ID" value="NZ_CP009211.1"/>
</dbReference>
<gene>
    <name evidence="2" type="ORF">SAMEA4535761_02080</name>
</gene>
<feature type="signal peptide" evidence="1">
    <location>
        <begin position="1"/>
        <end position="21"/>
    </location>
</feature>
<dbReference type="AlphaFoldDB" id="A0A240AHF6"/>
<evidence type="ECO:0000313" key="2">
    <source>
        <dbReference type="EMBL" id="SNV82805.1"/>
    </source>
</evidence>
<organism evidence="2 3">
    <name type="scientific">Corynebacterium imitans</name>
    <dbReference type="NCBI Taxonomy" id="156978"/>
    <lineage>
        <taxon>Bacteria</taxon>
        <taxon>Bacillati</taxon>
        <taxon>Actinomycetota</taxon>
        <taxon>Actinomycetes</taxon>
        <taxon>Mycobacteriales</taxon>
        <taxon>Corynebacteriaceae</taxon>
        <taxon>Corynebacterium</taxon>
    </lineage>
</organism>
<dbReference type="EMBL" id="LT906467">
    <property type="protein sequence ID" value="SNV82805.1"/>
    <property type="molecule type" value="Genomic_DNA"/>
</dbReference>
<name>A0A240AHF6_9CORY</name>